<dbReference type="Proteomes" id="UP000265520">
    <property type="component" value="Unassembled WGS sequence"/>
</dbReference>
<dbReference type="EMBL" id="LXQA010005651">
    <property type="protein sequence ID" value="MCH83726.1"/>
    <property type="molecule type" value="Genomic_DNA"/>
</dbReference>
<feature type="domain" description="Reverse transcriptase zinc-binding" evidence="1">
    <location>
        <begin position="1"/>
        <end position="52"/>
    </location>
</feature>
<keyword evidence="3" id="KW-1185">Reference proteome</keyword>
<organism evidence="2 3">
    <name type="scientific">Trifolium medium</name>
    <dbReference type="NCBI Taxonomy" id="97028"/>
    <lineage>
        <taxon>Eukaryota</taxon>
        <taxon>Viridiplantae</taxon>
        <taxon>Streptophyta</taxon>
        <taxon>Embryophyta</taxon>
        <taxon>Tracheophyta</taxon>
        <taxon>Spermatophyta</taxon>
        <taxon>Magnoliopsida</taxon>
        <taxon>eudicotyledons</taxon>
        <taxon>Gunneridae</taxon>
        <taxon>Pentapetalae</taxon>
        <taxon>rosids</taxon>
        <taxon>fabids</taxon>
        <taxon>Fabales</taxon>
        <taxon>Fabaceae</taxon>
        <taxon>Papilionoideae</taxon>
        <taxon>50 kb inversion clade</taxon>
        <taxon>NPAAA clade</taxon>
        <taxon>Hologalegina</taxon>
        <taxon>IRL clade</taxon>
        <taxon>Trifolieae</taxon>
        <taxon>Trifolium</taxon>
    </lineage>
</organism>
<dbReference type="InterPro" id="IPR026960">
    <property type="entry name" value="RVT-Znf"/>
</dbReference>
<comment type="caution">
    <text evidence="2">The sequence shown here is derived from an EMBL/GenBank/DDBJ whole genome shotgun (WGS) entry which is preliminary data.</text>
</comment>
<dbReference type="AlphaFoldDB" id="A0A392M8I0"/>
<accession>A0A392M8I0</accession>
<proteinExistence type="predicted"/>
<sequence>MFLWRILRGCLPMRVRLQDKGVGCPDNCPHCENNFENEWHIFVEYYKAKQVWEGAGLWDIIEALINNVASLNDLIFTIFRSQPQKKVLEIVMMLWCLWKRRNKKIWEDKDSNNRTRWQPSPDEELKCNVEAAIF</sequence>
<evidence type="ECO:0000313" key="3">
    <source>
        <dbReference type="Proteomes" id="UP000265520"/>
    </source>
</evidence>
<protein>
    <submittedName>
        <fullName evidence="2">Ribonuclease H protein</fullName>
    </submittedName>
</protein>
<dbReference type="Pfam" id="PF13966">
    <property type="entry name" value="zf-RVT"/>
    <property type="match status" value="1"/>
</dbReference>
<reference evidence="2 3" key="1">
    <citation type="journal article" date="2018" name="Front. Plant Sci.">
        <title>Red Clover (Trifolium pratense) and Zigzag Clover (T. medium) - A Picture of Genomic Similarities and Differences.</title>
        <authorList>
            <person name="Dluhosova J."/>
            <person name="Istvanek J."/>
            <person name="Nedelnik J."/>
            <person name="Repkova J."/>
        </authorList>
    </citation>
    <scope>NUCLEOTIDE SEQUENCE [LARGE SCALE GENOMIC DNA]</scope>
    <source>
        <strain evidence="3">cv. 10/8</strain>
        <tissue evidence="2">Leaf</tissue>
    </source>
</reference>
<evidence type="ECO:0000259" key="1">
    <source>
        <dbReference type="Pfam" id="PF13966"/>
    </source>
</evidence>
<gene>
    <name evidence="2" type="ORF">A2U01_0004552</name>
</gene>
<name>A0A392M8I0_9FABA</name>
<evidence type="ECO:0000313" key="2">
    <source>
        <dbReference type="EMBL" id="MCH83726.1"/>
    </source>
</evidence>